<gene>
    <name evidence="1" type="ORF">WA026_007244</name>
</gene>
<evidence type="ECO:0000313" key="2">
    <source>
        <dbReference type="Proteomes" id="UP001431783"/>
    </source>
</evidence>
<reference evidence="1 2" key="1">
    <citation type="submission" date="2023-03" db="EMBL/GenBank/DDBJ databases">
        <title>Genome insight into feeding habits of ladybird beetles.</title>
        <authorList>
            <person name="Li H.-S."/>
            <person name="Huang Y.-H."/>
            <person name="Pang H."/>
        </authorList>
    </citation>
    <scope>NUCLEOTIDE SEQUENCE [LARGE SCALE GENOMIC DNA]</scope>
    <source>
        <strain evidence="1">SYSU_2023b</strain>
        <tissue evidence="1">Whole body</tissue>
    </source>
</reference>
<dbReference type="Proteomes" id="UP001431783">
    <property type="component" value="Unassembled WGS sequence"/>
</dbReference>
<protein>
    <submittedName>
        <fullName evidence="1">Uncharacterized protein</fullName>
    </submittedName>
</protein>
<sequence length="102" mass="11482">MERHGEKHGITFDNSKHTSHFAIDKLLDDKIGKEATCRPGAYTPVLCGPLDVSSYFSAKNFQELSLKLNSEGAVWSGNRFLQWRVMLAQLTDGKQCQCICMM</sequence>
<accession>A0AAW1UTM4</accession>
<comment type="caution">
    <text evidence="1">The sequence shown here is derived from an EMBL/GenBank/DDBJ whole genome shotgun (WGS) entry which is preliminary data.</text>
</comment>
<name>A0AAW1UTM4_9CUCU</name>
<proteinExistence type="predicted"/>
<dbReference type="EMBL" id="JARQZJ010000093">
    <property type="protein sequence ID" value="KAK9884400.1"/>
    <property type="molecule type" value="Genomic_DNA"/>
</dbReference>
<keyword evidence="2" id="KW-1185">Reference proteome</keyword>
<dbReference type="AlphaFoldDB" id="A0AAW1UTM4"/>
<evidence type="ECO:0000313" key="1">
    <source>
        <dbReference type="EMBL" id="KAK9884400.1"/>
    </source>
</evidence>
<organism evidence="1 2">
    <name type="scientific">Henosepilachna vigintioctopunctata</name>
    <dbReference type="NCBI Taxonomy" id="420089"/>
    <lineage>
        <taxon>Eukaryota</taxon>
        <taxon>Metazoa</taxon>
        <taxon>Ecdysozoa</taxon>
        <taxon>Arthropoda</taxon>
        <taxon>Hexapoda</taxon>
        <taxon>Insecta</taxon>
        <taxon>Pterygota</taxon>
        <taxon>Neoptera</taxon>
        <taxon>Endopterygota</taxon>
        <taxon>Coleoptera</taxon>
        <taxon>Polyphaga</taxon>
        <taxon>Cucujiformia</taxon>
        <taxon>Coccinelloidea</taxon>
        <taxon>Coccinellidae</taxon>
        <taxon>Epilachninae</taxon>
        <taxon>Epilachnini</taxon>
        <taxon>Henosepilachna</taxon>
    </lineage>
</organism>